<dbReference type="Pfam" id="PF13290">
    <property type="entry name" value="CHB_HEX_C_1"/>
    <property type="match status" value="1"/>
</dbReference>
<evidence type="ECO:0000313" key="5">
    <source>
        <dbReference type="Proteomes" id="UP000557872"/>
    </source>
</evidence>
<feature type="signal peptide" evidence="1">
    <location>
        <begin position="1"/>
        <end position="20"/>
    </location>
</feature>
<accession>A0A851GJV7</accession>
<dbReference type="PROSITE" id="PS51841">
    <property type="entry name" value="LTD"/>
    <property type="match status" value="3"/>
</dbReference>
<dbReference type="SMART" id="SM00060">
    <property type="entry name" value="FN3"/>
    <property type="match status" value="3"/>
</dbReference>
<dbReference type="InterPro" id="IPR023366">
    <property type="entry name" value="ATP_synth_asu-like_sf"/>
</dbReference>
<evidence type="ECO:0000259" key="2">
    <source>
        <dbReference type="PROSITE" id="PS50853"/>
    </source>
</evidence>
<feature type="domain" description="LTD" evidence="3">
    <location>
        <begin position="1710"/>
        <end position="1964"/>
    </location>
</feature>
<dbReference type="Proteomes" id="UP000557872">
    <property type="component" value="Unassembled WGS sequence"/>
</dbReference>
<dbReference type="InterPro" id="IPR001322">
    <property type="entry name" value="Lamin_tail_dom"/>
</dbReference>
<keyword evidence="5" id="KW-1185">Reference proteome</keyword>
<dbReference type="InterPro" id="IPR013783">
    <property type="entry name" value="Ig-like_fold"/>
</dbReference>
<dbReference type="InterPro" id="IPR059177">
    <property type="entry name" value="GH29D-like_dom"/>
</dbReference>
<dbReference type="Pfam" id="PF00932">
    <property type="entry name" value="LTD"/>
    <property type="match status" value="3"/>
</dbReference>
<dbReference type="Gene3D" id="2.40.30.20">
    <property type="match status" value="1"/>
</dbReference>
<dbReference type="InterPro" id="IPR036116">
    <property type="entry name" value="FN3_sf"/>
</dbReference>
<dbReference type="InterPro" id="IPR036415">
    <property type="entry name" value="Lamin_tail_dom_sf"/>
</dbReference>
<protein>
    <submittedName>
        <fullName evidence="4">Lamin tail domain-containing protein</fullName>
    </submittedName>
</protein>
<sequence length="2022" mass="215104">MKHPSLIAIVVSLWSFVALSGSSLGAAPIAGSDFSTSTVFDAAGGQLDISLGSSDDLAPDDHVTVSDWVFVNGGKFLTSDSAAIGMPSGPATKIDGGTASQPTVGSLPAADLNAVSFSIHIPADTIVDLSSVTWLSRQATDSTSNARWIAFKTSLDTGLIYSEVGSHRYDVDTVSVDLTGAAYQGLTDTTVTFTWYAGGSGSGDQDFDTPVVHGDVRMAASDPPTVTNANAVDINPTFATFGGEVTETGGANPTVTLYWGDHDGGTTAEAWDHFITLGNQDATFSTGVSGLTPSTTYYFRCFASNSAGQDWADSTASFTTGALPDPPVVVNHAASEVSYIEAYLNGAVTGTGGETPNVTIYYGDNDGGTVATSWDHSVSIGAQSGAFTTDLFGLTHNTTYYYRAFAQNSGGSAWASASGQFTTAAFSLPTVAHSEAGHLTGTSAQIGGSIVSTGGSPPEVTLYWGDNDGGENPLHWDASVSLGEQSSDFSSIVTGLNPLTTYYFRVYVENEAGSVWVDSTASFTTLELSALLISEFMASNDGGDTHNTNTWYPIANQVPGSTDDWIEIHNTSSTTLDLGGWKLTDSADELNQWTFPSATTIVAGGYLVVYASGANSPDANGNLHTNFKLSAKGEYLALVRPSGTVASEFGPSGADYPPQDKDVSYGLHPSLGASVYFSSPTPGAANDSSGITRVEAMAFSPDRGYYQTAIEVTLSNPTPGATIYYTTDGSKPIDGSGNPTATAAIYTTPVPVTQTTAVRAAAVKAGYAPTTVDTRTYLLLDIDHANADGTDSSGLNTAFLQQTQPAGWGSLTSGDYNMNTAVSQSTATATHHSTSTAQTMLLGMRDIPTLSIAMNHADFSGSNGIYTNSTDSSLEHECSAEFIPARGDTRNDWQVNCGIKVQGGASRNPSSSPKHSMNFRFREEYGTGRLNQALFPGSNVEEFNSLALRAGYNNSWIHRDAGQRGRGSMIRDQWMRQSMLDMGSPAAGHGMMVHIFVNGLYWGVHNLCERPEASHYASYNGGDDDLLDARNGGSVVDGNATAWNEVSQVVADGDWTKIQGVIDMDQYIDYQIINRYGANHDLKSNGNWRAAGGGPFPEGQPELMQPWQLYSWDGERTLESETATNAPVDPMGVRSTLETHAEYKMRFADRVQKHFFNDGSLTPGACADRWMKYANNLDRAIIAESARWGNHRRTPAYTRDGEWLTEQSRLIGSYFPVRTSNVLGLYVSEGLFPQINAPEFLVNGSPQHGGEIAAGGILTLTAGSGTIYYTLDGSDPRLEGGAVNPSAIAILSGQTVNLPSSQTVKTRLKEGDTWSALNEATFFLEALALADDLVLTEIHYHPSEATAVELAAGRALAIPRDLSDADVFEFVEIKNISSYPVNLAGVHFGEGLDFTFGNTVLNAGAMAVLVRDAEAFAIRYPGVPIVGSYEGGLSNSGEQISLILHDGGLAQSLIYSDQGQWPGRADGEGSSLELIHPTGEVAYSESWRSSSEFHGSPGVAGKGLDQRVVINEVFTHSELQALDQIELHNTTEASLDISGWVLSDRSSTYRSFRVPNGTVIAAGAYVTFDESDFNVDHSNIISTYSGVAGQAPTAVTSPSHGLTTGDVVTLSGYGGFGGYNGTFEVTVLNENHFSINTEFLDNHASKGTWTPGRPFSLSSSHGDKLWLLETTNDDRLVGFVDQVDFEAAFAGESLGRWPNGAGTGTLVTMTENTFGRNNAGPVMGPVVISELMYAPAGSAGDLLEFVELYNTGDTTEHLDHWTVRGGADFDFTSAHSLEPGGCLVLVSFDPLVDVAAAAIFRAAFGIDSSVQLVGPFLDGPLDKVSGAVRLRRPDSPPEDDPEYYPQVTEDEVRYSNASPWPVTAAGSGDSLHRVHLYGGFGNFASSWSASTANPGTWAIDYLAWSELFFGDGSPEKGGPSDDFDSDGVVNLMEYALGMHPLQPDHLYLPTQEVDGTDSVFTYTRSITAKGIDFKVYSSTDLITWKPETDRYLSSDGFFETREVRIPTGGTKQFIRLKVSQSP</sequence>
<proteinExistence type="predicted"/>
<dbReference type="PROSITE" id="PS50853">
    <property type="entry name" value="FN3"/>
    <property type="match status" value="2"/>
</dbReference>
<feature type="domain" description="LTD" evidence="3">
    <location>
        <begin position="1493"/>
        <end position="1604"/>
    </location>
</feature>
<dbReference type="InterPro" id="IPR014867">
    <property type="entry name" value="Spore_coat_CotH_CotH2/3/7"/>
</dbReference>
<evidence type="ECO:0000313" key="4">
    <source>
        <dbReference type="EMBL" id="NWK54990.1"/>
    </source>
</evidence>
<dbReference type="SUPFAM" id="SSF74853">
    <property type="entry name" value="Lamin A/C globular tail domain"/>
    <property type="match status" value="3"/>
</dbReference>
<dbReference type="RefSeq" id="WP_178931535.1">
    <property type="nucleotide sequence ID" value="NZ_JACBAZ010000002.1"/>
</dbReference>
<reference evidence="4 5" key="1">
    <citation type="submission" date="2020-07" db="EMBL/GenBank/DDBJ databases">
        <title>Roseicoccus Jingziensis gen. nov., sp. nov., isolated from coastal seawater.</title>
        <authorList>
            <person name="Feng X."/>
        </authorList>
    </citation>
    <scope>NUCLEOTIDE SEQUENCE [LARGE SCALE GENOMIC DNA]</scope>
    <source>
        <strain evidence="4 5">N1E253</strain>
    </source>
</reference>
<gene>
    <name evidence="4" type="ORF">HW115_05180</name>
</gene>
<comment type="caution">
    <text evidence="4">The sequence shown here is derived from an EMBL/GenBank/DDBJ whole genome shotgun (WGS) entry which is preliminary data.</text>
</comment>
<evidence type="ECO:0000256" key="1">
    <source>
        <dbReference type="SAM" id="SignalP"/>
    </source>
</evidence>
<evidence type="ECO:0000259" key="3">
    <source>
        <dbReference type="PROSITE" id="PS51841"/>
    </source>
</evidence>
<dbReference type="InterPro" id="IPR003961">
    <property type="entry name" value="FN3_dom"/>
</dbReference>
<name>A0A851GJV7_9BACT</name>
<dbReference type="PROSITE" id="PS00018">
    <property type="entry name" value="EF_HAND_1"/>
    <property type="match status" value="1"/>
</dbReference>
<feature type="domain" description="Fibronectin type-III" evidence="2">
    <location>
        <begin position="223"/>
        <end position="323"/>
    </location>
</feature>
<feature type="chain" id="PRO_5032801407" evidence="1">
    <location>
        <begin position="21"/>
        <end position="2022"/>
    </location>
</feature>
<dbReference type="InterPro" id="IPR018247">
    <property type="entry name" value="EF_Hand_1_Ca_BS"/>
</dbReference>
<feature type="domain" description="Fibronectin type-III" evidence="2">
    <location>
        <begin position="428"/>
        <end position="528"/>
    </location>
</feature>
<feature type="domain" description="LTD" evidence="3">
    <location>
        <begin position="522"/>
        <end position="653"/>
    </location>
</feature>
<dbReference type="EMBL" id="JACBAZ010000002">
    <property type="protein sequence ID" value="NWK54990.1"/>
    <property type="molecule type" value="Genomic_DNA"/>
</dbReference>
<dbReference type="SUPFAM" id="SSF49265">
    <property type="entry name" value="Fibronectin type III"/>
    <property type="match status" value="2"/>
</dbReference>
<dbReference type="Gene3D" id="2.60.40.10">
    <property type="entry name" value="Immunoglobulins"/>
    <property type="match status" value="1"/>
</dbReference>
<organism evidence="4 5">
    <name type="scientific">Oceaniferula marina</name>
    <dbReference type="NCBI Taxonomy" id="2748318"/>
    <lineage>
        <taxon>Bacteria</taxon>
        <taxon>Pseudomonadati</taxon>
        <taxon>Verrucomicrobiota</taxon>
        <taxon>Verrucomicrobiia</taxon>
        <taxon>Verrucomicrobiales</taxon>
        <taxon>Verrucomicrobiaceae</taxon>
        <taxon>Oceaniferula</taxon>
    </lineage>
</organism>
<dbReference type="Gene3D" id="2.60.40.1260">
    <property type="entry name" value="Lamin Tail domain"/>
    <property type="match status" value="1"/>
</dbReference>
<keyword evidence="1" id="KW-0732">Signal</keyword>
<dbReference type="Pfam" id="PF08757">
    <property type="entry name" value="CotH"/>
    <property type="match status" value="1"/>
</dbReference>